<dbReference type="InterPro" id="IPR012337">
    <property type="entry name" value="RNaseH-like_sf"/>
</dbReference>
<protein>
    <recommendedName>
        <fullName evidence="5">DUF659 domain-containing protein</fullName>
    </recommendedName>
</protein>
<feature type="domain" description="DUF659" evidence="1">
    <location>
        <begin position="191"/>
        <end position="341"/>
    </location>
</feature>
<dbReference type="SUPFAM" id="SSF53098">
    <property type="entry name" value="Ribonuclease H-like"/>
    <property type="match status" value="1"/>
</dbReference>
<dbReference type="Proteomes" id="UP001159364">
    <property type="component" value="Linkage Group LG11"/>
</dbReference>
<organism evidence="3 4">
    <name type="scientific">Erythroxylum novogranatense</name>
    <dbReference type="NCBI Taxonomy" id="1862640"/>
    <lineage>
        <taxon>Eukaryota</taxon>
        <taxon>Viridiplantae</taxon>
        <taxon>Streptophyta</taxon>
        <taxon>Embryophyta</taxon>
        <taxon>Tracheophyta</taxon>
        <taxon>Spermatophyta</taxon>
        <taxon>Magnoliopsida</taxon>
        <taxon>eudicotyledons</taxon>
        <taxon>Gunneridae</taxon>
        <taxon>Pentapetalae</taxon>
        <taxon>rosids</taxon>
        <taxon>fabids</taxon>
        <taxon>Malpighiales</taxon>
        <taxon>Erythroxylaceae</taxon>
        <taxon>Erythroxylum</taxon>
    </lineage>
</organism>
<sequence>MNILDHGTLDIKIQCNYCGKVMNGYYRLKYHLGGVQKDVESCEKVPTRVKEQYRSILRESRRGNLAKEVGNMYQPDLPRMLGKRPLDLNGAKSIKSEDGKSPAAQTDNLAHMRSILEDSVTEEIPSHNTRDGCRIAAANGDVEDMSARQAQKSIGRFFYETGIDLSVVNSPSFRTMINAMSGIGQRKYNIPTVKDLKGWILQDEVKEMLGYIEKVKYSWRSNGCTILLDEWTDEKGRNLVIFIAECPEGAIYLGSTDVSAIISDVNALQRLLDGVIQEVGVDNAVQIVVCSTTGWVGDVGRQFMEKCPTVFWCVSAPHCIGLMLEKIGSVDSIRVILDNTKILTTFINENAKVLKRMIDDTCDFDLFKPSKLKWAEPFLTLENIVSKKEKLKDMFASHLWRSSICAYSPEGKRVASLVEDQLFWSGAETVLKATTPLLRILCCISDNDKPQVGYIYEAMDQAKEAIKEELKSQYTPFWVVIDEIWDTFLYNPLHAAGYYLNPGLFYAADFHIDPEVAFGLLCCIVRMIQDHHTQDLISLQLDKYRNARGDFEEGSAIDKRNSIPPVQWWSIYGKQCPELQRFAIKILSQTCDGALKYELKRDLAEKLLISGRNCIEQQRLNDLTNLHYNLQMKKKKLRVAEEFFGEEIDPIGIDDGHAADTAIDLVHLPK</sequence>
<name>A0AAV8SG99_9ROSI</name>
<feature type="domain" description="HAT C-terminal dimerisation" evidence="2">
    <location>
        <begin position="559"/>
        <end position="630"/>
    </location>
</feature>
<dbReference type="InterPro" id="IPR007021">
    <property type="entry name" value="DUF659"/>
</dbReference>
<dbReference type="Pfam" id="PF05699">
    <property type="entry name" value="Dimer_Tnp_hAT"/>
    <property type="match status" value="1"/>
</dbReference>
<accession>A0AAV8SG99</accession>
<evidence type="ECO:0000259" key="2">
    <source>
        <dbReference type="Pfam" id="PF05699"/>
    </source>
</evidence>
<dbReference type="InterPro" id="IPR008906">
    <property type="entry name" value="HATC_C_dom"/>
</dbReference>
<dbReference type="AlphaFoldDB" id="A0AAV8SG99"/>
<dbReference type="EMBL" id="JAIWQS010000011">
    <property type="protein sequence ID" value="KAJ8751164.1"/>
    <property type="molecule type" value="Genomic_DNA"/>
</dbReference>
<comment type="caution">
    <text evidence="3">The sequence shown here is derived from an EMBL/GenBank/DDBJ whole genome shotgun (WGS) entry which is preliminary data.</text>
</comment>
<dbReference type="PANTHER" id="PTHR32166">
    <property type="entry name" value="OSJNBA0013A04.12 PROTEIN"/>
    <property type="match status" value="1"/>
</dbReference>
<evidence type="ECO:0000313" key="3">
    <source>
        <dbReference type="EMBL" id="KAJ8751164.1"/>
    </source>
</evidence>
<dbReference type="PANTHER" id="PTHR32166:SF63">
    <property type="entry name" value="HAT TRANSPOSON SUPERFAMILY PROTEIN"/>
    <property type="match status" value="1"/>
</dbReference>
<evidence type="ECO:0008006" key="5">
    <source>
        <dbReference type="Google" id="ProtNLM"/>
    </source>
</evidence>
<gene>
    <name evidence="3" type="ORF">K2173_016345</name>
</gene>
<reference evidence="3 4" key="1">
    <citation type="submission" date="2021-09" db="EMBL/GenBank/DDBJ databases">
        <title>Genomic insights and catalytic innovation underlie evolution of tropane alkaloids biosynthesis.</title>
        <authorList>
            <person name="Wang Y.-J."/>
            <person name="Tian T."/>
            <person name="Huang J.-P."/>
            <person name="Huang S.-X."/>
        </authorList>
    </citation>
    <scope>NUCLEOTIDE SEQUENCE [LARGE SCALE GENOMIC DNA]</scope>
    <source>
        <strain evidence="3">KIB-2018</strain>
        <tissue evidence="3">Leaf</tissue>
    </source>
</reference>
<proteinExistence type="predicted"/>
<evidence type="ECO:0000259" key="1">
    <source>
        <dbReference type="Pfam" id="PF04937"/>
    </source>
</evidence>
<dbReference type="Pfam" id="PF04937">
    <property type="entry name" value="DUF659"/>
    <property type="match status" value="1"/>
</dbReference>
<keyword evidence="4" id="KW-1185">Reference proteome</keyword>
<dbReference type="GO" id="GO:0046983">
    <property type="term" value="F:protein dimerization activity"/>
    <property type="evidence" value="ECO:0007669"/>
    <property type="project" value="InterPro"/>
</dbReference>
<evidence type="ECO:0000313" key="4">
    <source>
        <dbReference type="Proteomes" id="UP001159364"/>
    </source>
</evidence>